<evidence type="ECO:0000259" key="4">
    <source>
        <dbReference type="PROSITE" id="PS51319"/>
    </source>
</evidence>
<accession>I0Z016</accession>
<dbReference type="Gene3D" id="1.20.930.10">
    <property type="entry name" value="Conserved domain common to transcription factors TFIIS, elongin A, CRSP70"/>
    <property type="match status" value="1"/>
</dbReference>
<evidence type="ECO:0000313" key="5">
    <source>
        <dbReference type="EMBL" id="EIE23985.1"/>
    </source>
</evidence>
<feature type="domain" description="TFIIS N-terminal" evidence="4">
    <location>
        <begin position="45"/>
        <end position="119"/>
    </location>
</feature>
<dbReference type="PROSITE" id="PS51319">
    <property type="entry name" value="TFIIS_N"/>
    <property type="match status" value="1"/>
</dbReference>
<dbReference type="RefSeq" id="XP_005648529.1">
    <property type="nucleotide sequence ID" value="XM_005648472.1"/>
</dbReference>
<organism evidence="5 6">
    <name type="scientific">Coccomyxa subellipsoidea (strain C-169)</name>
    <name type="common">Green microalga</name>
    <dbReference type="NCBI Taxonomy" id="574566"/>
    <lineage>
        <taxon>Eukaryota</taxon>
        <taxon>Viridiplantae</taxon>
        <taxon>Chlorophyta</taxon>
        <taxon>core chlorophytes</taxon>
        <taxon>Trebouxiophyceae</taxon>
        <taxon>Trebouxiophyceae incertae sedis</taxon>
        <taxon>Coccomyxaceae</taxon>
        <taxon>Coccomyxa</taxon>
        <taxon>Coccomyxa subellipsoidea</taxon>
    </lineage>
</organism>
<proteinExistence type="predicted"/>
<dbReference type="GeneID" id="17041983"/>
<dbReference type="AlphaFoldDB" id="I0Z016"/>
<comment type="subcellular location">
    <subcellularLocation>
        <location evidence="1 3">Nucleus</location>
    </subcellularLocation>
</comment>
<dbReference type="EMBL" id="AGSI01000006">
    <property type="protein sequence ID" value="EIE23985.1"/>
    <property type="molecule type" value="Genomic_DNA"/>
</dbReference>
<name>I0Z016_COCSC</name>
<evidence type="ECO:0000256" key="1">
    <source>
        <dbReference type="ARBA" id="ARBA00004123"/>
    </source>
</evidence>
<keyword evidence="2 3" id="KW-0539">Nucleus</keyword>
<dbReference type="InterPro" id="IPR017923">
    <property type="entry name" value="TFIIS_N"/>
</dbReference>
<keyword evidence="6" id="KW-1185">Reference proteome</keyword>
<dbReference type="OrthoDB" id="10364964at2759"/>
<protein>
    <recommendedName>
        <fullName evidence="4">TFIIS N-terminal domain-containing protein</fullName>
    </recommendedName>
</protein>
<sequence length="151" mass="16630">MNYNFRKRTNFIDYSDDAGSQLKLTDLKKVVVLPAGTSTVCFTAESVLEAKAVLDNTESSPAQVLGSLRQLSCLLVSKADLEQTGVAFSVRKLRKSSHDEIQRIASNLIEKWKKLVLAEKPVQRSAPVQQSVPVQQKLQMQSSADAPIVLT</sequence>
<dbReference type="Pfam" id="PF08711">
    <property type="entry name" value="Med26"/>
    <property type="match status" value="1"/>
</dbReference>
<evidence type="ECO:0000256" key="3">
    <source>
        <dbReference type="PROSITE-ProRule" id="PRU00649"/>
    </source>
</evidence>
<dbReference type="CDD" id="cd00183">
    <property type="entry name" value="TFIIS_I"/>
    <property type="match status" value="1"/>
</dbReference>
<dbReference type="InterPro" id="IPR035441">
    <property type="entry name" value="TFIIS/LEDGF_dom_sf"/>
</dbReference>
<dbReference type="SUPFAM" id="SSF47676">
    <property type="entry name" value="Conserved domain common to transcription factors TFIIS, elongin A, CRSP70"/>
    <property type="match status" value="1"/>
</dbReference>
<gene>
    <name evidence="5" type="ORF">COCSUDRAFT_53176</name>
</gene>
<dbReference type="GO" id="GO:0005634">
    <property type="term" value="C:nucleus"/>
    <property type="evidence" value="ECO:0007669"/>
    <property type="project" value="UniProtKB-SubCell"/>
</dbReference>
<dbReference type="Proteomes" id="UP000007264">
    <property type="component" value="Unassembled WGS sequence"/>
</dbReference>
<evidence type="ECO:0000256" key="2">
    <source>
        <dbReference type="ARBA" id="ARBA00023242"/>
    </source>
</evidence>
<dbReference type="InterPro" id="IPR003617">
    <property type="entry name" value="TFIIS/CRSP70_N_sub"/>
</dbReference>
<reference evidence="5 6" key="1">
    <citation type="journal article" date="2012" name="Genome Biol.">
        <title>The genome of the polar eukaryotic microalga coccomyxa subellipsoidea reveals traits of cold adaptation.</title>
        <authorList>
            <person name="Blanc G."/>
            <person name="Agarkova I."/>
            <person name="Grimwood J."/>
            <person name="Kuo A."/>
            <person name="Brueggeman A."/>
            <person name="Dunigan D."/>
            <person name="Gurnon J."/>
            <person name="Ladunga I."/>
            <person name="Lindquist E."/>
            <person name="Lucas S."/>
            <person name="Pangilinan J."/>
            <person name="Proschold T."/>
            <person name="Salamov A."/>
            <person name="Schmutz J."/>
            <person name="Weeks D."/>
            <person name="Yamada T."/>
            <person name="Claverie J.M."/>
            <person name="Grigoriev I."/>
            <person name="Van Etten J."/>
            <person name="Lomsadze A."/>
            <person name="Borodovsky M."/>
        </authorList>
    </citation>
    <scope>NUCLEOTIDE SEQUENCE [LARGE SCALE GENOMIC DNA]</scope>
    <source>
        <strain evidence="5 6">C-169</strain>
    </source>
</reference>
<comment type="caution">
    <text evidence="5">The sequence shown here is derived from an EMBL/GenBank/DDBJ whole genome shotgun (WGS) entry which is preliminary data.</text>
</comment>
<dbReference type="SMART" id="SM00509">
    <property type="entry name" value="TFS2N"/>
    <property type="match status" value="1"/>
</dbReference>
<dbReference type="KEGG" id="csl:COCSUDRAFT_53176"/>
<evidence type="ECO:0000313" key="6">
    <source>
        <dbReference type="Proteomes" id="UP000007264"/>
    </source>
</evidence>